<name>A0A975BRI0_9BACT</name>
<organism evidence="1 2">
    <name type="scientific">Desulfonema magnum</name>
    <dbReference type="NCBI Taxonomy" id="45655"/>
    <lineage>
        <taxon>Bacteria</taxon>
        <taxon>Pseudomonadati</taxon>
        <taxon>Thermodesulfobacteriota</taxon>
        <taxon>Desulfobacteria</taxon>
        <taxon>Desulfobacterales</taxon>
        <taxon>Desulfococcaceae</taxon>
        <taxon>Desulfonema</taxon>
    </lineage>
</organism>
<sequence length="54" mass="6498">MICTFSELQNYFTAKSELLRELEINNMPDTKNVGWVERSATHRTRRVFYFWGNP</sequence>
<accession>A0A975BRI0</accession>
<dbReference type="KEGG" id="dmm:dnm_061240"/>
<evidence type="ECO:0000313" key="2">
    <source>
        <dbReference type="Proteomes" id="UP000663722"/>
    </source>
</evidence>
<reference evidence="1" key="1">
    <citation type="journal article" date="2021" name="Microb. Physiol.">
        <title>Proteogenomic Insights into the Physiology of Marine, Sulfate-Reducing, Filamentous Desulfonema limicola and Desulfonema magnum.</title>
        <authorList>
            <person name="Schnaars V."/>
            <person name="Wohlbrand L."/>
            <person name="Scheve S."/>
            <person name="Hinrichs C."/>
            <person name="Reinhardt R."/>
            <person name="Rabus R."/>
        </authorList>
    </citation>
    <scope>NUCLEOTIDE SEQUENCE</scope>
    <source>
        <strain evidence="1">4be13</strain>
    </source>
</reference>
<dbReference type="AlphaFoldDB" id="A0A975BRI0"/>
<proteinExistence type="predicted"/>
<evidence type="ECO:0000313" key="1">
    <source>
        <dbReference type="EMBL" id="QTA90063.1"/>
    </source>
</evidence>
<dbReference type="Proteomes" id="UP000663722">
    <property type="component" value="Chromosome"/>
</dbReference>
<dbReference type="EMBL" id="CP061800">
    <property type="protein sequence ID" value="QTA90063.1"/>
    <property type="molecule type" value="Genomic_DNA"/>
</dbReference>
<protein>
    <submittedName>
        <fullName evidence="1">Uncharacterized protein</fullName>
    </submittedName>
</protein>
<keyword evidence="2" id="KW-1185">Reference proteome</keyword>
<gene>
    <name evidence="1" type="ORF">dnm_061240</name>
</gene>